<evidence type="ECO:0000256" key="1">
    <source>
        <dbReference type="SAM" id="MobiDB-lite"/>
    </source>
</evidence>
<dbReference type="Proteomes" id="UP001055940">
    <property type="component" value="Chromosome"/>
</dbReference>
<gene>
    <name evidence="2" type="ORF">NE857_30275</name>
</gene>
<sequence>MNIPRHEESPPCLSDRRPPPFRNRRARKGASVLFAAVAASALVLACGSAPAFARQTEPRVEVGPSGVYVDDGVNRVDVNPGGTRVDTPGAHVDVRPGSHVLVCANGVRVVVHAGQAPNCPQPPPAPPAPEPPAPAPPVPEPPARVDPAPPQSREAPPAAPFEPAPVESAPVGPEAGPVP</sequence>
<feature type="region of interest" description="Disordered" evidence="1">
    <location>
        <begin position="1"/>
        <end position="23"/>
    </location>
</feature>
<accession>A0ABY5D833</accession>
<evidence type="ECO:0000313" key="3">
    <source>
        <dbReference type="Proteomes" id="UP001055940"/>
    </source>
</evidence>
<feature type="compositionally biased region" description="Pro residues" evidence="1">
    <location>
        <begin position="119"/>
        <end position="150"/>
    </location>
</feature>
<dbReference type="EMBL" id="CP099837">
    <property type="protein sequence ID" value="USY19479.1"/>
    <property type="molecule type" value="Genomic_DNA"/>
</dbReference>
<name>A0ABY5D833_9ACTN</name>
<feature type="compositionally biased region" description="Basic and acidic residues" evidence="1">
    <location>
        <begin position="1"/>
        <end position="18"/>
    </location>
</feature>
<dbReference type="RefSeq" id="WP_254418698.1">
    <property type="nucleotide sequence ID" value="NZ_BAAAJB010000092.1"/>
</dbReference>
<organism evidence="2 3">
    <name type="scientific">Nocardiopsis exhalans</name>
    <dbReference type="NCBI Taxonomy" id="163604"/>
    <lineage>
        <taxon>Bacteria</taxon>
        <taxon>Bacillati</taxon>
        <taxon>Actinomycetota</taxon>
        <taxon>Actinomycetes</taxon>
        <taxon>Streptosporangiales</taxon>
        <taxon>Nocardiopsidaceae</taxon>
        <taxon>Nocardiopsis</taxon>
    </lineage>
</organism>
<keyword evidence="3" id="KW-1185">Reference proteome</keyword>
<reference evidence="2" key="1">
    <citation type="submission" date="2022-06" db="EMBL/GenBank/DDBJ databases">
        <authorList>
            <person name="Ping M."/>
        </authorList>
    </citation>
    <scope>NUCLEOTIDE SEQUENCE</scope>
    <source>
        <strain evidence="2">JCM11759T</strain>
    </source>
</reference>
<proteinExistence type="predicted"/>
<feature type="region of interest" description="Disordered" evidence="1">
    <location>
        <begin position="118"/>
        <end position="179"/>
    </location>
</feature>
<evidence type="ECO:0000313" key="2">
    <source>
        <dbReference type="EMBL" id="USY19479.1"/>
    </source>
</evidence>
<protein>
    <submittedName>
        <fullName evidence="2">Uncharacterized protein</fullName>
    </submittedName>
</protein>